<accession>A0AAW2X7Z6</accession>
<reference evidence="2" key="1">
    <citation type="submission" date="2020-06" db="EMBL/GenBank/DDBJ databases">
        <authorList>
            <person name="Li T."/>
            <person name="Hu X."/>
            <person name="Zhang T."/>
            <person name="Song X."/>
            <person name="Zhang H."/>
            <person name="Dai N."/>
            <person name="Sheng W."/>
            <person name="Hou X."/>
            <person name="Wei L."/>
        </authorList>
    </citation>
    <scope>NUCLEOTIDE SEQUENCE</scope>
    <source>
        <strain evidence="2">KEN1</strain>
        <tissue evidence="2">Leaf</tissue>
    </source>
</reference>
<proteinExistence type="predicted"/>
<feature type="region of interest" description="Disordered" evidence="1">
    <location>
        <begin position="33"/>
        <end position="76"/>
    </location>
</feature>
<name>A0AAW2X7Z6_9LAMI</name>
<reference evidence="2" key="2">
    <citation type="journal article" date="2024" name="Plant">
        <title>Genomic evolution and insights into agronomic trait innovations of Sesamum species.</title>
        <authorList>
            <person name="Miao H."/>
            <person name="Wang L."/>
            <person name="Qu L."/>
            <person name="Liu H."/>
            <person name="Sun Y."/>
            <person name="Le M."/>
            <person name="Wang Q."/>
            <person name="Wei S."/>
            <person name="Zheng Y."/>
            <person name="Lin W."/>
            <person name="Duan Y."/>
            <person name="Cao H."/>
            <person name="Xiong S."/>
            <person name="Wang X."/>
            <person name="Wei L."/>
            <person name="Li C."/>
            <person name="Ma Q."/>
            <person name="Ju M."/>
            <person name="Zhao R."/>
            <person name="Li G."/>
            <person name="Mu C."/>
            <person name="Tian Q."/>
            <person name="Mei H."/>
            <person name="Zhang T."/>
            <person name="Gao T."/>
            <person name="Zhang H."/>
        </authorList>
    </citation>
    <scope>NUCLEOTIDE SEQUENCE</scope>
    <source>
        <strain evidence="2">KEN1</strain>
    </source>
</reference>
<sequence>MIYTIYLGGRSRGAGSPPPIGTSDMKVEVLEGGPSEPIAEDTFTLPEEPATGGTSLLTEQEPMQSDGKAPPVEHEK</sequence>
<evidence type="ECO:0000313" key="2">
    <source>
        <dbReference type="EMBL" id="KAL0449324.1"/>
    </source>
</evidence>
<comment type="caution">
    <text evidence="2">The sequence shown here is derived from an EMBL/GenBank/DDBJ whole genome shotgun (WGS) entry which is preliminary data.</text>
</comment>
<feature type="compositionally biased region" description="Polar residues" evidence="1">
    <location>
        <begin position="52"/>
        <end position="63"/>
    </location>
</feature>
<gene>
    <name evidence="2" type="ORF">Slati_1488800</name>
</gene>
<evidence type="ECO:0000256" key="1">
    <source>
        <dbReference type="SAM" id="MobiDB-lite"/>
    </source>
</evidence>
<dbReference type="AlphaFoldDB" id="A0AAW2X7Z6"/>
<organism evidence="2">
    <name type="scientific">Sesamum latifolium</name>
    <dbReference type="NCBI Taxonomy" id="2727402"/>
    <lineage>
        <taxon>Eukaryota</taxon>
        <taxon>Viridiplantae</taxon>
        <taxon>Streptophyta</taxon>
        <taxon>Embryophyta</taxon>
        <taxon>Tracheophyta</taxon>
        <taxon>Spermatophyta</taxon>
        <taxon>Magnoliopsida</taxon>
        <taxon>eudicotyledons</taxon>
        <taxon>Gunneridae</taxon>
        <taxon>Pentapetalae</taxon>
        <taxon>asterids</taxon>
        <taxon>lamiids</taxon>
        <taxon>Lamiales</taxon>
        <taxon>Pedaliaceae</taxon>
        <taxon>Sesamum</taxon>
    </lineage>
</organism>
<dbReference type="EMBL" id="JACGWN010000005">
    <property type="protein sequence ID" value="KAL0449324.1"/>
    <property type="molecule type" value="Genomic_DNA"/>
</dbReference>
<protein>
    <submittedName>
        <fullName evidence="2">Uncharacterized protein</fullName>
    </submittedName>
</protein>